<proteinExistence type="predicted"/>
<dbReference type="Proteomes" id="UP001174205">
    <property type="component" value="Unassembled WGS sequence"/>
</dbReference>
<accession>A0ABT8JA46</accession>
<sequence>MKKILSLLLVTVLLFSFNTSVFANDNINDGLEQEKTNKIFEYNITPNDQEWKKLSNKQEMLDATRIPNDVLKKMTTEEVVNAVLDYPLVINIYAYDTYEAGLKALAQDSDAFGELLNRPDGGNELLKKLQVNKTLSSESSLEDLTLSVLLTETAIWNSVSDKKLAKDLVLTATNSTVRTPKGTSVPVIIRGEELTFTQKTQLNNSYINSYPSATLVSTSTSNYNCHSYAWYSDSTSNTYWMNDPSPYMTDGSYSSFTNLINAVIGTRVYYDYGEHSGIVYEAGGPLASVKYLKVISKWGMAPLMKHRADYSPYASENLTIWKKN</sequence>
<comment type="caution">
    <text evidence="2">The sequence shown here is derived from an EMBL/GenBank/DDBJ whole genome shotgun (WGS) entry which is preliminary data.</text>
</comment>
<reference evidence="2" key="1">
    <citation type="submission" date="2023-03" db="EMBL/GenBank/DDBJ databases">
        <title>MT1 and MT2 Draft Genomes of Novel Species.</title>
        <authorList>
            <person name="Venkateswaran K."/>
        </authorList>
    </citation>
    <scope>NUCLEOTIDE SEQUENCE</scope>
    <source>
        <strain evidence="2">F6_3S_P_1C</strain>
    </source>
</reference>
<evidence type="ECO:0000313" key="2">
    <source>
        <dbReference type="EMBL" id="MDN4601486.1"/>
    </source>
</evidence>
<dbReference type="EMBL" id="JAROCD010000004">
    <property type="protein sequence ID" value="MDN4601486.1"/>
    <property type="molecule type" value="Genomic_DNA"/>
</dbReference>
<evidence type="ECO:0000256" key="1">
    <source>
        <dbReference type="SAM" id="SignalP"/>
    </source>
</evidence>
<evidence type="ECO:0000313" key="3">
    <source>
        <dbReference type="Proteomes" id="UP001174205"/>
    </source>
</evidence>
<gene>
    <name evidence="2" type="ORF">P5G61_09645</name>
</gene>
<name>A0ABT8JA46_9BACL</name>
<feature type="chain" id="PRO_5046509339" description="Amidase domain-containing protein" evidence="1">
    <location>
        <begin position="24"/>
        <end position="324"/>
    </location>
</feature>
<feature type="signal peptide" evidence="1">
    <location>
        <begin position="1"/>
        <end position="23"/>
    </location>
</feature>
<organism evidence="2 3">
    <name type="scientific">Paenibacillus vandeheii</name>
    <dbReference type="NCBI Taxonomy" id="3035917"/>
    <lineage>
        <taxon>Bacteria</taxon>
        <taxon>Bacillati</taxon>
        <taxon>Bacillota</taxon>
        <taxon>Bacilli</taxon>
        <taxon>Bacillales</taxon>
        <taxon>Paenibacillaceae</taxon>
        <taxon>Paenibacillus</taxon>
    </lineage>
</organism>
<keyword evidence="3" id="KW-1185">Reference proteome</keyword>
<keyword evidence="1" id="KW-0732">Signal</keyword>
<protein>
    <recommendedName>
        <fullName evidence="4">Amidase domain-containing protein</fullName>
    </recommendedName>
</protein>
<dbReference type="RefSeq" id="WP_301246252.1">
    <property type="nucleotide sequence ID" value="NZ_JAROCD010000004.1"/>
</dbReference>
<evidence type="ECO:0008006" key="4">
    <source>
        <dbReference type="Google" id="ProtNLM"/>
    </source>
</evidence>